<accession>A0ABR3ZV32</accession>
<feature type="compositionally biased region" description="Polar residues" evidence="1">
    <location>
        <begin position="200"/>
        <end position="209"/>
    </location>
</feature>
<protein>
    <submittedName>
        <fullName evidence="3">Uncharacterized protein</fullName>
    </submittedName>
</protein>
<evidence type="ECO:0000313" key="4">
    <source>
        <dbReference type="Proteomes" id="UP001590950"/>
    </source>
</evidence>
<sequence length="209" mass="23353">MPWAALCSFLNYLAAEPQTMTAKVWAEDFPKPDTKVGWPLPERFAMRGQLYSTWYFPHTWFMNAGIDADERSLEPPSMIQPRVERILWLGLRITSVSLTVMLFNIAHTRRAARWIHYDVDAQCFVLTDRVNINLTADAKAQPQGTDQDTVMLDGATSESDVDIAQYTPPESSTTSDVEAPCFTPRITSNAPSESHDDSPAPSNGGSERV</sequence>
<dbReference type="EMBL" id="JBEFKJ010000062">
    <property type="protein sequence ID" value="KAL2036571.1"/>
    <property type="molecule type" value="Genomic_DNA"/>
</dbReference>
<evidence type="ECO:0000256" key="2">
    <source>
        <dbReference type="SAM" id="SignalP"/>
    </source>
</evidence>
<name>A0ABR3ZV32_9LECA</name>
<keyword evidence="4" id="KW-1185">Reference proteome</keyword>
<feature type="region of interest" description="Disordered" evidence="1">
    <location>
        <begin position="159"/>
        <end position="209"/>
    </location>
</feature>
<proteinExistence type="predicted"/>
<organism evidence="3 4">
    <name type="scientific">Stereocaulon virgatum</name>
    <dbReference type="NCBI Taxonomy" id="373712"/>
    <lineage>
        <taxon>Eukaryota</taxon>
        <taxon>Fungi</taxon>
        <taxon>Dikarya</taxon>
        <taxon>Ascomycota</taxon>
        <taxon>Pezizomycotina</taxon>
        <taxon>Lecanoromycetes</taxon>
        <taxon>OSLEUM clade</taxon>
        <taxon>Lecanoromycetidae</taxon>
        <taxon>Lecanorales</taxon>
        <taxon>Lecanorineae</taxon>
        <taxon>Stereocaulaceae</taxon>
        <taxon>Stereocaulon</taxon>
    </lineage>
</organism>
<comment type="caution">
    <text evidence="3">The sequence shown here is derived from an EMBL/GenBank/DDBJ whole genome shotgun (WGS) entry which is preliminary data.</text>
</comment>
<gene>
    <name evidence="3" type="ORF">N7G274_010667</name>
</gene>
<feature type="signal peptide" evidence="2">
    <location>
        <begin position="1"/>
        <end position="15"/>
    </location>
</feature>
<evidence type="ECO:0000313" key="3">
    <source>
        <dbReference type="EMBL" id="KAL2036571.1"/>
    </source>
</evidence>
<dbReference type="SUPFAM" id="SSF48452">
    <property type="entry name" value="TPR-like"/>
    <property type="match status" value="1"/>
</dbReference>
<keyword evidence="2" id="KW-0732">Signal</keyword>
<feature type="chain" id="PRO_5045399038" evidence="2">
    <location>
        <begin position="16"/>
        <end position="209"/>
    </location>
</feature>
<dbReference type="InterPro" id="IPR011990">
    <property type="entry name" value="TPR-like_helical_dom_sf"/>
</dbReference>
<evidence type="ECO:0000256" key="1">
    <source>
        <dbReference type="SAM" id="MobiDB-lite"/>
    </source>
</evidence>
<reference evidence="3 4" key="1">
    <citation type="submission" date="2024-09" db="EMBL/GenBank/DDBJ databases">
        <title>Rethinking Asexuality: The Enigmatic Case of Functional Sexual Genes in Lepraria (Stereocaulaceae).</title>
        <authorList>
            <person name="Doellman M."/>
            <person name="Sun Y."/>
            <person name="Barcenas-Pena A."/>
            <person name="Lumbsch H.T."/>
            <person name="Grewe F."/>
        </authorList>
    </citation>
    <scope>NUCLEOTIDE SEQUENCE [LARGE SCALE GENOMIC DNA]</scope>
    <source>
        <strain evidence="3 4">Mercado 3170</strain>
    </source>
</reference>
<dbReference type="Proteomes" id="UP001590950">
    <property type="component" value="Unassembled WGS sequence"/>
</dbReference>